<feature type="domain" description="E3 ubiquitin-protein ligase UBR4 N-terminal" evidence="3">
    <location>
        <begin position="632"/>
        <end position="707"/>
    </location>
</feature>
<organism evidence="4 5">
    <name type="scientific">Ophiophagus hannah</name>
    <name type="common">King cobra</name>
    <name type="synonym">Naja hannah</name>
    <dbReference type="NCBI Taxonomy" id="8665"/>
    <lineage>
        <taxon>Eukaryota</taxon>
        <taxon>Metazoa</taxon>
        <taxon>Chordata</taxon>
        <taxon>Craniata</taxon>
        <taxon>Vertebrata</taxon>
        <taxon>Euteleostomi</taxon>
        <taxon>Lepidosauria</taxon>
        <taxon>Squamata</taxon>
        <taxon>Bifurcata</taxon>
        <taxon>Unidentata</taxon>
        <taxon>Episquamata</taxon>
        <taxon>Toxicofera</taxon>
        <taxon>Serpentes</taxon>
        <taxon>Colubroidea</taxon>
        <taxon>Elapidae</taxon>
        <taxon>Elapinae</taxon>
        <taxon>Ophiophagus</taxon>
    </lineage>
</organism>
<feature type="compositionally biased region" description="Polar residues" evidence="1">
    <location>
        <begin position="472"/>
        <end position="491"/>
    </location>
</feature>
<feature type="signal peptide" evidence="2">
    <location>
        <begin position="1"/>
        <end position="24"/>
    </location>
</feature>
<evidence type="ECO:0000256" key="2">
    <source>
        <dbReference type="SAM" id="SignalP"/>
    </source>
</evidence>
<protein>
    <submittedName>
        <fullName evidence="4">E3 ubiquitin-protein ligase UBR4</fullName>
    </submittedName>
</protein>
<dbReference type="Pfam" id="PF19423">
    <property type="entry name" value="E3_UBR4_N"/>
    <property type="match status" value="3"/>
</dbReference>
<gene>
    <name evidence="4" type="primary">UBR4</name>
    <name evidence="4" type="ORF">L345_14744</name>
</gene>
<name>V8ND99_OPHHA</name>
<proteinExistence type="predicted"/>
<feature type="compositionally biased region" description="Polar residues" evidence="1">
    <location>
        <begin position="264"/>
        <end position="278"/>
    </location>
</feature>
<dbReference type="InterPro" id="IPR045841">
    <property type="entry name" value="E3_UBR4_N"/>
</dbReference>
<evidence type="ECO:0000256" key="1">
    <source>
        <dbReference type="SAM" id="MobiDB-lite"/>
    </source>
</evidence>
<feature type="non-terminal residue" evidence="4">
    <location>
        <position position="1"/>
    </location>
</feature>
<comment type="caution">
    <text evidence="4">The sequence shown here is derived from an EMBL/GenBank/DDBJ whole genome shotgun (WGS) entry which is preliminary data.</text>
</comment>
<feature type="region of interest" description="Disordered" evidence="1">
    <location>
        <begin position="458"/>
        <end position="511"/>
    </location>
</feature>
<sequence>MQIIFLWTTKVFLQIISGPQLVTAVRANTGPLLASQTLRVPTEASGGQKRDAQRQNPIFSPCFPPLNLGASYANLDLLVPLLANFYYTNLPFPSHLCRFHSLVIDVTMALDTLSLPVLEPLTPARLQDVTVLALSCLYAGESLRCRSPAETPGGGCVVVVKGPGRERMIFLLGSSSPSVSPGFTESAYCPQTIWVLVLSTSKGWKAESGLNQSGLNCWQLAEEGRKEGIALRLTYHFTAESTLSRSGSNSWQWAELACNTARLSESASRPQQSGSSFDPSWKAEMRGGGPLAHCPPSQVETQGLELVPVALADPRILPLPPGVSVATCMAILHVGTTQQVRTGSTSSKEEDYENDAAIIVQKCVSQPRAGRGEGPARKTRRWGGIGRALVSFVRPFKKKNLSPQLEIYDMIGQAISSSRRAGGEQHNTQNRPSSPLLLQLCPQMSTCSLQVLGHTHLQKPPAASSPVSQVSHTRASSPVSQASHTRASTRLATPGPAVHEAGKPGKPNKTEHCSLQASVNAHEPPQIQNLFPTNAPPTGSSLHLNPQVCLVKEVGGALSSLIAGSLCVGLALSLLSMLGSGGGGPCPSPELCLSCSLLPFPSFLSRPMEPPSRSLLALVPAHLPPQIQTPDSGMTHYQNFQLLGAWCLLNSLFLILNLSPTTLADKGKEKDPLAALRVRDIIVRSKEGVGVGVALSGASPGGDGWGMGLSLATQHARRHDNPQTPPSPAKIPRLLKTHKHPHNRPSYPAQQFTDGAGWEESLRMLCDFLKQRDAKMLSRAAAPISYKDAVYQDTLNGAAVVGQYSLFFCAFFISLLLGSSYQPWTTSSHLVV</sequence>
<reference evidence="4 5" key="1">
    <citation type="journal article" date="2013" name="Proc. Natl. Acad. Sci. U.S.A.">
        <title>The king cobra genome reveals dynamic gene evolution and adaptation in the snake venom system.</title>
        <authorList>
            <person name="Vonk F.J."/>
            <person name="Casewell N.R."/>
            <person name="Henkel C.V."/>
            <person name="Heimberg A.M."/>
            <person name="Jansen H.J."/>
            <person name="McCleary R.J."/>
            <person name="Kerkkamp H.M."/>
            <person name="Vos R.A."/>
            <person name="Guerreiro I."/>
            <person name="Calvete J.J."/>
            <person name="Wuster W."/>
            <person name="Woods A.E."/>
            <person name="Logan J.M."/>
            <person name="Harrison R.A."/>
            <person name="Castoe T.A."/>
            <person name="de Koning A.P."/>
            <person name="Pollock D.D."/>
            <person name="Yandell M."/>
            <person name="Calderon D."/>
            <person name="Renjifo C."/>
            <person name="Currier R.B."/>
            <person name="Salgado D."/>
            <person name="Pla D."/>
            <person name="Sanz L."/>
            <person name="Hyder A.S."/>
            <person name="Ribeiro J.M."/>
            <person name="Arntzen J.W."/>
            <person name="van den Thillart G.E."/>
            <person name="Boetzer M."/>
            <person name="Pirovano W."/>
            <person name="Dirks R.P."/>
            <person name="Spaink H.P."/>
            <person name="Duboule D."/>
            <person name="McGlinn E."/>
            <person name="Kini R.M."/>
            <person name="Richardson M.K."/>
        </authorList>
    </citation>
    <scope>NUCLEOTIDE SEQUENCE</scope>
    <source>
        <tissue evidence="4">Blood</tissue>
    </source>
</reference>
<dbReference type="AlphaFoldDB" id="V8ND99"/>
<evidence type="ECO:0000313" key="4">
    <source>
        <dbReference type="EMBL" id="ETE59532.1"/>
    </source>
</evidence>
<keyword evidence="2" id="KW-0732">Signal</keyword>
<feature type="domain" description="E3 ubiquitin-protein ligase UBR4 N-terminal" evidence="3">
    <location>
        <begin position="321"/>
        <end position="364"/>
    </location>
</feature>
<feature type="domain" description="E3 ubiquitin-protein ligase UBR4 N-terminal" evidence="3">
    <location>
        <begin position="98"/>
        <end position="143"/>
    </location>
</feature>
<feature type="chain" id="PRO_5004770710" evidence="2">
    <location>
        <begin position="25"/>
        <end position="832"/>
    </location>
</feature>
<evidence type="ECO:0000259" key="3">
    <source>
        <dbReference type="Pfam" id="PF19423"/>
    </source>
</evidence>
<evidence type="ECO:0000313" key="5">
    <source>
        <dbReference type="Proteomes" id="UP000018936"/>
    </source>
</evidence>
<feature type="compositionally biased region" description="Low complexity" evidence="1">
    <location>
        <begin position="460"/>
        <end position="471"/>
    </location>
</feature>
<feature type="compositionally biased region" description="Basic and acidic residues" evidence="1">
    <location>
        <begin position="500"/>
        <end position="511"/>
    </location>
</feature>
<dbReference type="OrthoDB" id="30336at2759"/>
<accession>V8ND99</accession>
<dbReference type="Proteomes" id="UP000018936">
    <property type="component" value="Unassembled WGS sequence"/>
</dbReference>
<dbReference type="EMBL" id="AZIM01005513">
    <property type="protein sequence ID" value="ETE59532.1"/>
    <property type="molecule type" value="Genomic_DNA"/>
</dbReference>
<keyword evidence="5" id="KW-1185">Reference proteome</keyword>
<feature type="region of interest" description="Disordered" evidence="1">
    <location>
        <begin position="264"/>
        <end position="288"/>
    </location>
</feature>